<dbReference type="AlphaFoldDB" id="A0A1F8BDX3"/>
<dbReference type="NCBIfam" id="TIGR01024">
    <property type="entry name" value="rplS_bact"/>
    <property type="match status" value="1"/>
</dbReference>
<reference evidence="5 6" key="1">
    <citation type="journal article" date="2016" name="Nat. Commun.">
        <title>Thousands of microbial genomes shed light on interconnected biogeochemical processes in an aquifer system.</title>
        <authorList>
            <person name="Anantharaman K."/>
            <person name="Brown C.T."/>
            <person name="Hug L.A."/>
            <person name="Sharon I."/>
            <person name="Castelle C.J."/>
            <person name="Probst A.J."/>
            <person name="Thomas B.C."/>
            <person name="Singh A."/>
            <person name="Wilkins M.J."/>
            <person name="Karaoz U."/>
            <person name="Brodie E.L."/>
            <person name="Williams K.H."/>
            <person name="Hubbard S.S."/>
            <person name="Banfield J.F."/>
        </authorList>
    </citation>
    <scope>NUCLEOTIDE SEQUENCE [LARGE SCALE GENOMIC DNA]</scope>
</reference>
<keyword evidence="2 5" id="KW-0689">Ribosomal protein</keyword>
<dbReference type="PANTHER" id="PTHR15680">
    <property type="entry name" value="RIBOSOMAL PROTEIN L19"/>
    <property type="match status" value="1"/>
</dbReference>
<dbReference type="SUPFAM" id="SSF50104">
    <property type="entry name" value="Translation proteins SH3-like domain"/>
    <property type="match status" value="1"/>
</dbReference>
<evidence type="ECO:0000313" key="5">
    <source>
        <dbReference type="EMBL" id="OGM61575.1"/>
    </source>
</evidence>
<sequence length="120" mass="13459">MAISVNFKGSVFGVGDKVVVHINVKEGESSSETGKTRTQVFEGTVISIKGRGFGKSFTVRRIGSTKVGIERIFPINLPSIEKVIVKRKGKEGVRRSKLYYIRQKSKKEIEKIYSRAARRI</sequence>
<protein>
    <recommendedName>
        <fullName evidence="4">50S ribosomal protein L19</fullName>
    </recommendedName>
</protein>
<evidence type="ECO:0000256" key="2">
    <source>
        <dbReference type="ARBA" id="ARBA00022980"/>
    </source>
</evidence>
<dbReference type="InterPro" id="IPR038657">
    <property type="entry name" value="Ribosomal_bL19_sf"/>
</dbReference>
<keyword evidence="3 4" id="KW-0687">Ribonucleoprotein</keyword>
<evidence type="ECO:0000256" key="4">
    <source>
        <dbReference type="RuleBase" id="RU000559"/>
    </source>
</evidence>
<dbReference type="GO" id="GO:0022625">
    <property type="term" value="C:cytosolic large ribosomal subunit"/>
    <property type="evidence" value="ECO:0007669"/>
    <property type="project" value="TreeGrafter"/>
</dbReference>
<evidence type="ECO:0000256" key="3">
    <source>
        <dbReference type="ARBA" id="ARBA00023274"/>
    </source>
</evidence>
<dbReference type="InterPro" id="IPR008991">
    <property type="entry name" value="Translation_prot_SH3-like_sf"/>
</dbReference>
<dbReference type="STRING" id="1802519.A2961_03880"/>
<dbReference type="Pfam" id="PF01245">
    <property type="entry name" value="Ribosomal_L19"/>
    <property type="match status" value="1"/>
</dbReference>
<dbReference type="PANTHER" id="PTHR15680:SF9">
    <property type="entry name" value="LARGE RIBOSOMAL SUBUNIT PROTEIN BL19M"/>
    <property type="match status" value="1"/>
</dbReference>
<evidence type="ECO:0000256" key="1">
    <source>
        <dbReference type="ARBA" id="ARBA00005781"/>
    </source>
</evidence>
<dbReference type="InterPro" id="IPR001857">
    <property type="entry name" value="Ribosomal_bL19"/>
</dbReference>
<name>A0A1F8BDX3_9BACT</name>
<dbReference type="GO" id="GO:0003735">
    <property type="term" value="F:structural constituent of ribosome"/>
    <property type="evidence" value="ECO:0007669"/>
    <property type="project" value="InterPro"/>
</dbReference>
<comment type="similarity">
    <text evidence="1 4">Belongs to the bacterial ribosomal protein bL19 family.</text>
</comment>
<comment type="caution">
    <text evidence="5">The sequence shown here is derived from an EMBL/GenBank/DDBJ whole genome shotgun (WGS) entry which is preliminary data.</text>
</comment>
<comment type="function">
    <text evidence="4">This protein is located at the 30S-50S ribosomal subunit interface and may play a role in the structure and function of the aminoacyl-tRNA binding site.</text>
</comment>
<dbReference type="EMBL" id="MGHF01000035">
    <property type="protein sequence ID" value="OGM61575.1"/>
    <property type="molecule type" value="Genomic_DNA"/>
</dbReference>
<gene>
    <name evidence="5" type="ORF">A2961_03880</name>
</gene>
<proteinExistence type="inferred from homology"/>
<evidence type="ECO:0000313" key="6">
    <source>
        <dbReference type="Proteomes" id="UP000177082"/>
    </source>
</evidence>
<organism evidence="5 6">
    <name type="scientific">Candidatus Woesebacteria bacterium RIFCSPLOWO2_01_FULL_39_21</name>
    <dbReference type="NCBI Taxonomy" id="1802519"/>
    <lineage>
        <taxon>Bacteria</taxon>
        <taxon>Candidatus Woeseibacteriota</taxon>
    </lineage>
</organism>
<dbReference type="PRINTS" id="PR00061">
    <property type="entry name" value="RIBOSOMALL19"/>
</dbReference>
<dbReference type="Proteomes" id="UP000177082">
    <property type="component" value="Unassembled WGS sequence"/>
</dbReference>
<accession>A0A1F8BDX3</accession>
<dbReference type="Gene3D" id="2.30.30.790">
    <property type="match status" value="1"/>
</dbReference>
<dbReference type="GO" id="GO:0006412">
    <property type="term" value="P:translation"/>
    <property type="evidence" value="ECO:0007669"/>
    <property type="project" value="InterPro"/>
</dbReference>